<reference evidence="2 3" key="1">
    <citation type="submission" date="2018-10" db="EMBL/GenBank/DDBJ databases">
        <title>Genome assembly for a Yunnan-Guizhou Plateau 3E fish, Anabarilius grahami (Regan), and its evolutionary and genetic applications.</title>
        <authorList>
            <person name="Jiang W."/>
        </authorList>
    </citation>
    <scope>NUCLEOTIDE SEQUENCE [LARGE SCALE GENOMIC DNA]</scope>
    <source>
        <strain evidence="2">AG-KIZ</strain>
        <tissue evidence="2">Muscle</tissue>
    </source>
</reference>
<organism evidence="2 3">
    <name type="scientific">Anabarilius grahami</name>
    <name type="common">Kanglang fish</name>
    <name type="synonym">Barilius grahami</name>
    <dbReference type="NCBI Taxonomy" id="495550"/>
    <lineage>
        <taxon>Eukaryota</taxon>
        <taxon>Metazoa</taxon>
        <taxon>Chordata</taxon>
        <taxon>Craniata</taxon>
        <taxon>Vertebrata</taxon>
        <taxon>Euteleostomi</taxon>
        <taxon>Actinopterygii</taxon>
        <taxon>Neopterygii</taxon>
        <taxon>Teleostei</taxon>
        <taxon>Ostariophysi</taxon>
        <taxon>Cypriniformes</taxon>
        <taxon>Xenocyprididae</taxon>
        <taxon>Xenocypridinae</taxon>
        <taxon>Xenocypridinae incertae sedis</taxon>
        <taxon>Anabarilius</taxon>
    </lineage>
</organism>
<accession>A0A3N0XRX3</accession>
<keyword evidence="3" id="KW-1185">Reference proteome</keyword>
<feature type="region of interest" description="Disordered" evidence="1">
    <location>
        <begin position="1"/>
        <end position="31"/>
    </location>
</feature>
<comment type="caution">
    <text evidence="2">The sequence shown here is derived from an EMBL/GenBank/DDBJ whole genome shotgun (WGS) entry which is preliminary data.</text>
</comment>
<protein>
    <submittedName>
        <fullName evidence="2">Uncharacterized protein</fullName>
    </submittedName>
</protein>
<evidence type="ECO:0000256" key="1">
    <source>
        <dbReference type="SAM" id="MobiDB-lite"/>
    </source>
</evidence>
<sequence length="119" mass="13607">LRTQTPQHVRSFLPEQPRNPHRKIPPQSRDPTVHRGAFIIILIIMKGSRAPAPQTKDFHALQRHIRHILHTVTDTRRATITVNPPGEHRDELMTVIHLVILRGARGKTPNATLVRSRGR</sequence>
<dbReference type="EMBL" id="RJVU01063374">
    <property type="protein sequence ID" value="ROJ25441.1"/>
    <property type="molecule type" value="Genomic_DNA"/>
</dbReference>
<gene>
    <name evidence="2" type="ORF">DPX16_3606</name>
</gene>
<name>A0A3N0XRX3_ANAGA</name>
<evidence type="ECO:0000313" key="2">
    <source>
        <dbReference type="EMBL" id="ROJ25441.1"/>
    </source>
</evidence>
<feature type="non-terminal residue" evidence="2">
    <location>
        <position position="1"/>
    </location>
</feature>
<dbReference type="Proteomes" id="UP000281406">
    <property type="component" value="Unassembled WGS sequence"/>
</dbReference>
<evidence type="ECO:0000313" key="3">
    <source>
        <dbReference type="Proteomes" id="UP000281406"/>
    </source>
</evidence>
<proteinExistence type="predicted"/>
<dbReference type="AlphaFoldDB" id="A0A3N0XRX3"/>